<dbReference type="EMBL" id="MU275928">
    <property type="protein sequence ID" value="KAI0046317.1"/>
    <property type="molecule type" value="Genomic_DNA"/>
</dbReference>
<sequence length="526" mass="55542">MSETCASDSGLDGINFTISPVQQLIRVNDDPTKYSWRAESRLDRTSTRLASRPTQLKSTTQLDSRVGAAGPLVIANDNTAPATSCKAMGAHSEMYPGAPCLANRGIFASRALPDAAETVFTAIGVLVVCMLVLVPVWLLVRYARRRVTDPDKLASPKIHTSQEPLAARASLANSAAVPPTPQLAPTAAHPAQQPLIPHSAHTRKPCKCAGCRRARAFAFGQHFFDGGGGDTHGTAPAGYNARPLSPISEARDDGQDRASDRAPGLQLTRTNARDAAPALSLTPTAKDPPPLLSGRRTVFTEKQYSTIAPGEFLHTLMHSANEDHLVQARHPSPSSPQQSPLFESRPLLVDPHAFAALDPPVVVIASVSPDSTKTLQSSAAAFPLPTGSPISPVWDELPAFSPTLSLARSCSPSPPRNQSLDANVSHDVPGSPLDLGQAIPRNTALSDPWLPDAAWQYSGALYAPVHEGGQDSTTSAFLCASSGLGLSLPQEPRVEKADVTGFVFAIPTPVTVEVDHGQVGSMAKDE</sequence>
<comment type="caution">
    <text evidence="1">The sequence shown here is derived from an EMBL/GenBank/DDBJ whole genome shotgun (WGS) entry which is preliminary data.</text>
</comment>
<evidence type="ECO:0000313" key="2">
    <source>
        <dbReference type="Proteomes" id="UP000814033"/>
    </source>
</evidence>
<reference evidence="1" key="2">
    <citation type="journal article" date="2022" name="New Phytol.">
        <title>Evolutionary transition to the ectomycorrhizal habit in the genomes of a hyperdiverse lineage of mushroom-forming fungi.</title>
        <authorList>
            <person name="Looney B."/>
            <person name="Miyauchi S."/>
            <person name="Morin E."/>
            <person name="Drula E."/>
            <person name="Courty P.E."/>
            <person name="Kohler A."/>
            <person name="Kuo A."/>
            <person name="LaButti K."/>
            <person name="Pangilinan J."/>
            <person name="Lipzen A."/>
            <person name="Riley R."/>
            <person name="Andreopoulos W."/>
            <person name="He G."/>
            <person name="Johnson J."/>
            <person name="Nolan M."/>
            <person name="Tritt A."/>
            <person name="Barry K.W."/>
            <person name="Grigoriev I.V."/>
            <person name="Nagy L.G."/>
            <person name="Hibbett D."/>
            <person name="Henrissat B."/>
            <person name="Matheny P.B."/>
            <person name="Labbe J."/>
            <person name="Martin F.M."/>
        </authorList>
    </citation>
    <scope>NUCLEOTIDE SEQUENCE</scope>
    <source>
        <strain evidence="1">FP105234-sp</strain>
    </source>
</reference>
<dbReference type="Proteomes" id="UP000814033">
    <property type="component" value="Unassembled WGS sequence"/>
</dbReference>
<name>A0ACB8RQW9_9AGAM</name>
<organism evidence="1 2">
    <name type="scientific">Auriscalpium vulgare</name>
    <dbReference type="NCBI Taxonomy" id="40419"/>
    <lineage>
        <taxon>Eukaryota</taxon>
        <taxon>Fungi</taxon>
        <taxon>Dikarya</taxon>
        <taxon>Basidiomycota</taxon>
        <taxon>Agaricomycotina</taxon>
        <taxon>Agaricomycetes</taxon>
        <taxon>Russulales</taxon>
        <taxon>Auriscalpiaceae</taxon>
        <taxon>Auriscalpium</taxon>
    </lineage>
</organism>
<gene>
    <name evidence="1" type="ORF">FA95DRAFT_1396614</name>
</gene>
<evidence type="ECO:0000313" key="1">
    <source>
        <dbReference type="EMBL" id="KAI0046317.1"/>
    </source>
</evidence>
<proteinExistence type="predicted"/>
<reference evidence="1" key="1">
    <citation type="submission" date="2021-02" db="EMBL/GenBank/DDBJ databases">
        <authorList>
            <consortium name="DOE Joint Genome Institute"/>
            <person name="Ahrendt S."/>
            <person name="Looney B.P."/>
            <person name="Miyauchi S."/>
            <person name="Morin E."/>
            <person name="Drula E."/>
            <person name="Courty P.E."/>
            <person name="Chicoki N."/>
            <person name="Fauchery L."/>
            <person name="Kohler A."/>
            <person name="Kuo A."/>
            <person name="Labutti K."/>
            <person name="Pangilinan J."/>
            <person name="Lipzen A."/>
            <person name="Riley R."/>
            <person name="Andreopoulos W."/>
            <person name="He G."/>
            <person name="Johnson J."/>
            <person name="Barry K.W."/>
            <person name="Grigoriev I.V."/>
            <person name="Nagy L."/>
            <person name="Hibbett D."/>
            <person name="Henrissat B."/>
            <person name="Matheny P.B."/>
            <person name="Labbe J."/>
            <person name="Martin F."/>
        </authorList>
    </citation>
    <scope>NUCLEOTIDE SEQUENCE</scope>
    <source>
        <strain evidence="1">FP105234-sp</strain>
    </source>
</reference>
<keyword evidence="2" id="KW-1185">Reference proteome</keyword>
<accession>A0ACB8RQW9</accession>
<protein>
    <submittedName>
        <fullName evidence="1">Uncharacterized protein</fullName>
    </submittedName>
</protein>